<dbReference type="RefSeq" id="WP_252854027.1">
    <property type="nucleotide sequence ID" value="NZ_JAMXLR010000062.1"/>
</dbReference>
<accession>A0A9X2JHK4</accession>
<protein>
    <submittedName>
        <fullName evidence="1">Uncharacterized protein</fullName>
    </submittedName>
</protein>
<dbReference type="EMBL" id="JAMXLR010000062">
    <property type="protein sequence ID" value="MCO6045911.1"/>
    <property type="molecule type" value="Genomic_DNA"/>
</dbReference>
<name>A0A9X2JHK4_9BACT</name>
<evidence type="ECO:0000313" key="2">
    <source>
        <dbReference type="Proteomes" id="UP001155241"/>
    </source>
</evidence>
<sequence length="65" mass="7242">MNRDKLRERGTATKSAGMARIVAALSATTPTSELPAAKVKPHRRQSMRFLFNRLSPDLWKESSDG</sequence>
<proteinExistence type="predicted"/>
<comment type="caution">
    <text evidence="1">The sequence shown here is derived from an EMBL/GenBank/DDBJ whole genome shotgun (WGS) entry which is preliminary data.</text>
</comment>
<keyword evidence="2" id="KW-1185">Reference proteome</keyword>
<gene>
    <name evidence="1" type="ORF">NG895_18585</name>
</gene>
<evidence type="ECO:0000313" key="1">
    <source>
        <dbReference type="EMBL" id="MCO6045911.1"/>
    </source>
</evidence>
<organism evidence="1 2">
    <name type="scientific">Aeoliella straminimaris</name>
    <dbReference type="NCBI Taxonomy" id="2954799"/>
    <lineage>
        <taxon>Bacteria</taxon>
        <taxon>Pseudomonadati</taxon>
        <taxon>Planctomycetota</taxon>
        <taxon>Planctomycetia</taxon>
        <taxon>Pirellulales</taxon>
        <taxon>Lacipirellulaceae</taxon>
        <taxon>Aeoliella</taxon>
    </lineage>
</organism>
<dbReference type="Proteomes" id="UP001155241">
    <property type="component" value="Unassembled WGS sequence"/>
</dbReference>
<dbReference type="AlphaFoldDB" id="A0A9X2JHK4"/>
<reference evidence="1" key="1">
    <citation type="submission" date="2022-06" db="EMBL/GenBank/DDBJ databases">
        <title>Aeoliella straminimaris, a novel planctomycete from sediments.</title>
        <authorList>
            <person name="Vitorino I.R."/>
            <person name="Lage O.M."/>
        </authorList>
    </citation>
    <scope>NUCLEOTIDE SEQUENCE</scope>
    <source>
        <strain evidence="1">ICT_H6.2</strain>
    </source>
</reference>